<dbReference type="EMBL" id="JACHGM010000002">
    <property type="protein sequence ID" value="MBB5141198.1"/>
    <property type="molecule type" value="Genomic_DNA"/>
</dbReference>
<dbReference type="Proteomes" id="UP000529652">
    <property type="component" value="Unassembled WGS sequence"/>
</dbReference>
<reference evidence="1 2" key="1">
    <citation type="submission" date="2020-08" db="EMBL/GenBank/DDBJ databases">
        <title>Genomic Encyclopedia of Type Strains, Phase IV (KMG-IV): sequencing the most valuable type-strain genomes for metagenomic binning, comparative biology and taxonomic classification.</title>
        <authorList>
            <person name="Goeker M."/>
        </authorList>
    </citation>
    <scope>NUCLEOTIDE SEQUENCE [LARGE SCALE GENOMIC DNA]</scope>
    <source>
        <strain evidence="1 2">DSM 10508</strain>
    </source>
</reference>
<proteinExistence type="predicted"/>
<sequence length="79" mass="9762">MHNLFDFLKLKQHIIKMHGKQINQLYKKLLIKFFHRYPLILQMDSRNKLSTPYKKGYNSFEKYIKMFNNIVNERKITKN</sequence>
<dbReference type="AlphaFoldDB" id="A0AB34Z227"/>
<evidence type="ECO:0008006" key="3">
    <source>
        <dbReference type="Google" id="ProtNLM"/>
    </source>
</evidence>
<gene>
    <name evidence="1" type="ORF">HNP63_000609</name>
</gene>
<name>A0AB34Z227_BORAF</name>
<protein>
    <recommendedName>
        <fullName evidence="3">CobQ/CobB/MinD/ParA nucleotide binding domain protein</fullName>
    </recommendedName>
</protein>
<organism evidence="1 2">
    <name type="scientific">Borreliella afzelii</name>
    <name type="common">Borrelia afzelii</name>
    <dbReference type="NCBI Taxonomy" id="29518"/>
    <lineage>
        <taxon>Bacteria</taxon>
        <taxon>Pseudomonadati</taxon>
        <taxon>Spirochaetota</taxon>
        <taxon>Spirochaetia</taxon>
        <taxon>Spirochaetales</taxon>
        <taxon>Borreliaceae</taxon>
        <taxon>Borreliella</taxon>
    </lineage>
</organism>
<evidence type="ECO:0000313" key="2">
    <source>
        <dbReference type="Proteomes" id="UP000529652"/>
    </source>
</evidence>
<dbReference type="RefSeq" id="WP_011600912.1">
    <property type="nucleotide sequence ID" value="NZ_CAXOVT010000002.1"/>
</dbReference>
<comment type="caution">
    <text evidence="1">The sequence shown here is derived from an EMBL/GenBank/DDBJ whole genome shotgun (WGS) entry which is preliminary data.</text>
</comment>
<accession>A0AB34Z227</accession>
<evidence type="ECO:0000313" key="1">
    <source>
        <dbReference type="EMBL" id="MBB5141198.1"/>
    </source>
</evidence>